<dbReference type="PROSITE" id="PS51195">
    <property type="entry name" value="Q_MOTIF"/>
    <property type="match status" value="1"/>
</dbReference>
<organism evidence="17 18">
    <name type="scientific">Tortispora caseinolytica NRRL Y-17796</name>
    <dbReference type="NCBI Taxonomy" id="767744"/>
    <lineage>
        <taxon>Eukaryota</taxon>
        <taxon>Fungi</taxon>
        <taxon>Dikarya</taxon>
        <taxon>Ascomycota</taxon>
        <taxon>Saccharomycotina</taxon>
        <taxon>Trigonopsidomycetes</taxon>
        <taxon>Trigonopsidales</taxon>
        <taxon>Trigonopsidaceae</taxon>
        <taxon>Tortispora</taxon>
    </lineage>
</organism>
<feature type="domain" description="DEAD-box RNA helicase Q" evidence="16">
    <location>
        <begin position="107"/>
        <end position="135"/>
    </location>
</feature>
<evidence type="ECO:0000259" key="16">
    <source>
        <dbReference type="PROSITE" id="PS51195"/>
    </source>
</evidence>
<dbReference type="GO" id="GO:0005524">
    <property type="term" value="F:ATP binding"/>
    <property type="evidence" value="ECO:0007669"/>
    <property type="project" value="UniProtKB-KW"/>
</dbReference>
<dbReference type="PANTHER" id="PTHR47958">
    <property type="entry name" value="ATP-DEPENDENT RNA HELICASE DBP3"/>
    <property type="match status" value="1"/>
</dbReference>
<dbReference type="InterPro" id="IPR011545">
    <property type="entry name" value="DEAD/DEAH_box_helicase_dom"/>
</dbReference>
<dbReference type="Proteomes" id="UP000095023">
    <property type="component" value="Unassembled WGS sequence"/>
</dbReference>
<evidence type="ECO:0000256" key="5">
    <source>
        <dbReference type="ARBA" id="ARBA00022806"/>
    </source>
</evidence>
<comment type="subcellular location">
    <subcellularLocation>
        <location evidence="1">Nucleus</location>
    </subcellularLocation>
</comment>
<keyword evidence="7" id="KW-0507">mRNA processing</keyword>
<evidence type="ECO:0000256" key="7">
    <source>
        <dbReference type="ARBA" id="ARBA00023187"/>
    </source>
</evidence>
<feature type="domain" description="Helicase ATP-binding" evidence="14">
    <location>
        <begin position="138"/>
        <end position="316"/>
    </location>
</feature>
<evidence type="ECO:0000256" key="4">
    <source>
        <dbReference type="ARBA" id="ARBA00022801"/>
    </source>
</evidence>
<accession>A0A1E4TKL3</accession>
<evidence type="ECO:0000259" key="14">
    <source>
        <dbReference type="PROSITE" id="PS51192"/>
    </source>
</evidence>
<dbReference type="SMART" id="SM00490">
    <property type="entry name" value="HELICc"/>
    <property type="match status" value="1"/>
</dbReference>
<dbReference type="EC" id="3.6.4.13" evidence="2"/>
<dbReference type="InterPro" id="IPR000629">
    <property type="entry name" value="RNA-helicase_DEAD-box_CS"/>
</dbReference>
<reference evidence="18" key="1">
    <citation type="submission" date="2016-02" db="EMBL/GenBank/DDBJ databases">
        <title>Comparative genomics of biotechnologically important yeasts.</title>
        <authorList>
            <consortium name="DOE Joint Genome Institute"/>
            <person name="Riley R."/>
            <person name="Haridas S."/>
            <person name="Wolfe K.H."/>
            <person name="Lopes M.R."/>
            <person name="Hittinger C.T."/>
            <person name="Goker M."/>
            <person name="Salamov A."/>
            <person name="Wisecaver J."/>
            <person name="Long T.M."/>
            <person name="Aerts A.L."/>
            <person name="Barry K."/>
            <person name="Choi C."/>
            <person name="Clum A."/>
            <person name="Coughlan A.Y."/>
            <person name="Deshpande S."/>
            <person name="Douglass A.P."/>
            <person name="Hanson S.J."/>
            <person name="Klenk H.-P."/>
            <person name="Labutti K."/>
            <person name="Lapidus A."/>
            <person name="Lindquist E."/>
            <person name="Lipzen A."/>
            <person name="Meier-Kolthoff J.P."/>
            <person name="Ohm R.A."/>
            <person name="Otillar R.P."/>
            <person name="Pangilinan J."/>
            <person name="Peng Y."/>
            <person name="Rokas A."/>
            <person name="Rosa C.A."/>
            <person name="Scheuner C."/>
            <person name="Sibirny A.A."/>
            <person name="Slot J.C."/>
            <person name="Stielow J.B."/>
            <person name="Sun H."/>
            <person name="Kurtzman C.P."/>
            <person name="Blackwell M."/>
            <person name="Jeffries T.W."/>
            <person name="Grigoriev I.V."/>
        </authorList>
    </citation>
    <scope>NUCLEOTIDE SEQUENCE [LARGE SCALE GENOMIC DNA]</scope>
    <source>
        <strain evidence="18">NRRL Y-17796</strain>
    </source>
</reference>
<dbReference type="PROSITE" id="PS00039">
    <property type="entry name" value="DEAD_ATP_HELICASE"/>
    <property type="match status" value="1"/>
</dbReference>
<dbReference type="GO" id="GO:0003676">
    <property type="term" value="F:nucleic acid binding"/>
    <property type="evidence" value="ECO:0007669"/>
    <property type="project" value="InterPro"/>
</dbReference>
<dbReference type="CDD" id="cd18787">
    <property type="entry name" value="SF2_C_DEAD"/>
    <property type="match status" value="1"/>
</dbReference>
<dbReference type="Pfam" id="PF00271">
    <property type="entry name" value="Helicase_C"/>
    <property type="match status" value="1"/>
</dbReference>
<evidence type="ECO:0000313" key="18">
    <source>
        <dbReference type="Proteomes" id="UP000095023"/>
    </source>
</evidence>
<dbReference type="GO" id="GO:0003724">
    <property type="term" value="F:RNA helicase activity"/>
    <property type="evidence" value="ECO:0007669"/>
    <property type="project" value="UniProtKB-EC"/>
</dbReference>
<gene>
    <name evidence="17" type="ORF">CANCADRAFT_21242</name>
</gene>
<evidence type="ECO:0000256" key="1">
    <source>
        <dbReference type="ARBA" id="ARBA00004123"/>
    </source>
</evidence>
<dbReference type="InterPro" id="IPR001650">
    <property type="entry name" value="Helicase_C-like"/>
</dbReference>
<evidence type="ECO:0000256" key="3">
    <source>
        <dbReference type="ARBA" id="ARBA00022741"/>
    </source>
</evidence>
<dbReference type="PROSITE" id="PS51194">
    <property type="entry name" value="HELICASE_CTER"/>
    <property type="match status" value="1"/>
</dbReference>
<evidence type="ECO:0000256" key="2">
    <source>
        <dbReference type="ARBA" id="ARBA00012552"/>
    </source>
</evidence>
<dbReference type="Pfam" id="PF00270">
    <property type="entry name" value="DEAD"/>
    <property type="match status" value="1"/>
</dbReference>
<feature type="compositionally biased region" description="Low complexity" evidence="13">
    <location>
        <begin position="567"/>
        <end position="593"/>
    </location>
</feature>
<evidence type="ECO:0000313" key="17">
    <source>
        <dbReference type="EMBL" id="ODV92296.1"/>
    </source>
</evidence>
<dbReference type="GO" id="GO:0005634">
    <property type="term" value="C:nucleus"/>
    <property type="evidence" value="ECO:0007669"/>
    <property type="project" value="UniProtKB-SubCell"/>
</dbReference>
<comment type="catalytic activity">
    <reaction evidence="10">
        <text>ATP + H2O = ADP + phosphate + H(+)</text>
        <dbReference type="Rhea" id="RHEA:13065"/>
        <dbReference type="ChEBI" id="CHEBI:15377"/>
        <dbReference type="ChEBI" id="CHEBI:15378"/>
        <dbReference type="ChEBI" id="CHEBI:30616"/>
        <dbReference type="ChEBI" id="CHEBI:43474"/>
        <dbReference type="ChEBI" id="CHEBI:456216"/>
        <dbReference type="EC" id="3.6.4.13"/>
    </reaction>
</comment>
<dbReference type="FunFam" id="3.40.50.300:FF:000079">
    <property type="entry name" value="probable ATP-dependent RNA helicase DDX17"/>
    <property type="match status" value="1"/>
</dbReference>
<comment type="similarity">
    <text evidence="9">Belongs to the DEAD box helicase family. DDX46/PRP5 subfamily.</text>
</comment>
<dbReference type="OrthoDB" id="196131at2759"/>
<feature type="region of interest" description="Disordered" evidence="13">
    <location>
        <begin position="1"/>
        <end position="35"/>
    </location>
</feature>
<evidence type="ECO:0000256" key="9">
    <source>
        <dbReference type="ARBA" id="ARBA00038511"/>
    </source>
</evidence>
<dbReference type="EMBL" id="KV453841">
    <property type="protein sequence ID" value="ODV92296.1"/>
    <property type="molecule type" value="Genomic_DNA"/>
</dbReference>
<evidence type="ECO:0000256" key="13">
    <source>
        <dbReference type="SAM" id="MobiDB-lite"/>
    </source>
</evidence>
<dbReference type="PROSITE" id="PS51192">
    <property type="entry name" value="HELICASE_ATP_BIND_1"/>
    <property type="match status" value="1"/>
</dbReference>
<proteinExistence type="inferred from homology"/>
<dbReference type="InterPro" id="IPR056149">
    <property type="entry name" value="PRP5/DDX46/KHDC4_KH"/>
</dbReference>
<dbReference type="SUPFAM" id="SSF52540">
    <property type="entry name" value="P-loop containing nucleoside triphosphate hydrolases"/>
    <property type="match status" value="1"/>
</dbReference>
<dbReference type="InterPro" id="IPR014001">
    <property type="entry name" value="Helicase_ATP-bd"/>
</dbReference>
<keyword evidence="3 12" id="KW-0547">Nucleotide-binding</keyword>
<keyword evidence="4 12" id="KW-0378">Hydrolase</keyword>
<evidence type="ECO:0000256" key="10">
    <source>
        <dbReference type="ARBA" id="ARBA00047984"/>
    </source>
</evidence>
<evidence type="ECO:0000256" key="12">
    <source>
        <dbReference type="RuleBase" id="RU000492"/>
    </source>
</evidence>
<dbReference type="Gene3D" id="3.40.50.300">
    <property type="entry name" value="P-loop containing nucleotide triphosphate hydrolases"/>
    <property type="match status" value="2"/>
</dbReference>
<keyword evidence="5 12" id="KW-0347">Helicase</keyword>
<evidence type="ECO:0000256" key="6">
    <source>
        <dbReference type="ARBA" id="ARBA00022840"/>
    </source>
</evidence>
<feature type="domain" description="Helicase C-terminal" evidence="15">
    <location>
        <begin position="327"/>
        <end position="491"/>
    </location>
</feature>
<dbReference type="InterPro" id="IPR014014">
    <property type="entry name" value="RNA_helicase_DEAD_Q_motif"/>
</dbReference>
<sequence>MDSLENAAPHVHAATEVYDSDSETDMNGYADNSADTDPAAMLQAARARTKKEVAAIDHTKVQYHPFRKAFYTEPQELAVLTSDELSELRLLKGDIKVRGKSCPAPVSRWTQLGLPTQIMSVIESLNYDIPTPIQSQALPVLMSGRDLVAIAQTGSGKTMSFLLPLFRHVIDQPPLQNGSGFVALVLTPTRELAIQIHRECKPFLKALSLKSICAYGGYPLKDQIAEFKRGAEIVVSTPGRLIDILTANQGKVTSLHRVTYVVLDEADRMFDMGFEPQVTKIVQNIRPDKQFALFSATFPRHLEVLARKVLHKPIEIIVGARSVVAENVTQIVELQSEETKFHRLLDLLGRFTLNDSSARILIFVEKQESADTLLKMLFKKGYRCGSIHGGKEQFDRDSMFADFKSGVINVLIATSVAARGLDVKELKLVINYDCPSHMEDYVHRVGRTGRAGASGTAYTFVTPDQGRKALGVIKALEASGQTVPEDIQKLADDYIKQAEDKGQKLPSGFGGSGLDKLDQLRNLSQHRERIAYGEDEQNNQKEELDENGDLVVPPHSETHIAPSVLKASSAVSKSNNNTSGSTPSSTATKTTANDNDGAKYHATFTINDFPAKARWAATNRTNVVRLIDNLNISVTNKGTYYPEGKTPGPNDDPKLYLLIEGDTKESVEIAIKELQRLVSEAMSDIITNDAKPSGRYSVV</sequence>
<dbReference type="GO" id="GO:0008380">
    <property type="term" value="P:RNA splicing"/>
    <property type="evidence" value="ECO:0007669"/>
    <property type="project" value="UniProtKB-KW"/>
</dbReference>
<evidence type="ECO:0000259" key="15">
    <source>
        <dbReference type="PROSITE" id="PS51194"/>
    </source>
</evidence>
<name>A0A1E4TKL3_9ASCO</name>
<dbReference type="Pfam" id="PF23469">
    <property type="entry name" value="KH_12"/>
    <property type="match status" value="1"/>
</dbReference>
<keyword evidence="6 12" id="KW-0067">ATP-binding</keyword>
<feature type="short sequence motif" description="Q motif" evidence="11">
    <location>
        <begin position="107"/>
        <end position="135"/>
    </location>
</feature>
<dbReference type="GO" id="GO:0016787">
    <property type="term" value="F:hydrolase activity"/>
    <property type="evidence" value="ECO:0007669"/>
    <property type="project" value="UniProtKB-KW"/>
</dbReference>
<dbReference type="AlphaFoldDB" id="A0A1E4TKL3"/>
<dbReference type="InterPro" id="IPR027417">
    <property type="entry name" value="P-loop_NTPase"/>
</dbReference>
<keyword evidence="8" id="KW-0539">Nucleus</keyword>
<protein>
    <recommendedName>
        <fullName evidence="2">RNA helicase</fullName>
        <ecNumber evidence="2">3.6.4.13</ecNumber>
    </recommendedName>
</protein>
<feature type="region of interest" description="Disordered" evidence="13">
    <location>
        <begin position="567"/>
        <end position="596"/>
    </location>
</feature>
<keyword evidence="18" id="KW-1185">Reference proteome</keyword>
<evidence type="ECO:0000256" key="11">
    <source>
        <dbReference type="PROSITE-ProRule" id="PRU00552"/>
    </source>
</evidence>
<dbReference type="SMART" id="SM00487">
    <property type="entry name" value="DEXDc"/>
    <property type="match status" value="1"/>
</dbReference>
<keyword evidence="7" id="KW-0508">mRNA splicing</keyword>
<dbReference type="CDD" id="cd17953">
    <property type="entry name" value="DEADc_DDX46"/>
    <property type="match status" value="1"/>
</dbReference>
<evidence type="ECO:0000256" key="8">
    <source>
        <dbReference type="ARBA" id="ARBA00023242"/>
    </source>
</evidence>